<comment type="caution">
    <text evidence="1">The sequence shown here is derived from an EMBL/GenBank/DDBJ whole genome shotgun (WGS) entry which is preliminary data.</text>
</comment>
<gene>
    <name evidence="1" type="ORF">VaNZ11_003406</name>
</gene>
<keyword evidence="2" id="KW-1185">Reference proteome</keyword>
<evidence type="ECO:0000313" key="1">
    <source>
        <dbReference type="EMBL" id="GLI61131.1"/>
    </source>
</evidence>
<proteinExistence type="predicted"/>
<feature type="non-terminal residue" evidence="1">
    <location>
        <position position="1"/>
    </location>
</feature>
<accession>A0ABQ5RVP3</accession>
<feature type="non-terminal residue" evidence="1">
    <location>
        <position position="101"/>
    </location>
</feature>
<organism evidence="1 2">
    <name type="scientific">Volvox africanus</name>
    <dbReference type="NCBI Taxonomy" id="51714"/>
    <lineage>
        <taxon>Eukaryota</taxon>
        <taxon>Viridiplantae</taxon>
        <taxon>Chlorophyta</taxon>
        <taxon>core chlorophytes</taxon>
        <taxon>Chlorophyceae</taxon>
        <taxon>CS clade</taxon>
        <taxon>Chlamydomonadales</taxon>
        <taxon>Volvocaceae</taxon>
        <taxon>Volvox</taxon>
    </lineage>
</organism>
<dbReference type="Proteomes" id="UP001165090">
    <property type="component" value="Unassembled WGS sequence"/>
</dbReference>
<sequence>PPPSPPPRFIETNVIGGMSISLTSIEEFPGVITTTVLGPKSDVLIRVRATDSMVNFSVPMYSKDWKPIEHWVTVPPEMFHAQAVSGFGGNRIAMYVLSSLI</sequence>
<name>A0ABQ5RVP3_9CHLO</name>
<evidence type="ECO:0000313" key="2">
    <source>
        <dbReference type="Proteomes" id="UP001165090"/>
    </source>
</evidence>
<protein>
    <submittedName>
        <fullName evidence="1">Uncharacterized protein</fullName>
    </submittedName>
</protein>
<dbReference type="EMBL" id="BSDZ01000009">
    <property type="protein sequence ID" value="GLI61131.1"/>
    <property type="molecule type" value="Genomic_DNA"/>
</dbReference>
<reference evidence="1 2" key="1">
    <citation type="journal article" date="2023" name="IScience">
        <title>Expanded male sex-determining region conserved during the evolution of homothallism in the green alga Volvox.</title>
        <authorList>
            <person name="Yamamoto K."/>
            <person name="Matsuzaki R."/>
            <person name="Mahakham W."/>
            <person name="Heman W."/>
            <person name="Sekimoto H."/>
            <person name="Kawachi M."/>
            <person name="Minakuchi Y."/>
            <person name="Toyoda A."/>
            <person name="Nozaki H."/>
        </authorList>
    </citation>
    <scope>NUCLEOTIDE SEQUENCE [LARGE SCALE GENOMIC DNA]</scope>
    <source>
        <strain evidence="1 2">NIES-4468</strain>
    </source>
</reference>